<dbReference type="Pfam" id="PF13189">
    <property type="entry name" value="Cytidylate_kin2"/>
    <property type="match status" value="1"/>
</dbReference>
<proteinExistence type="predicted"/>
<dbReference type="Proteomes" id="UP000003100">
    <property type="component" value="Unassembled WGS sequence"/>
</dbReference>
<evidence type="ECO:0008006" key="3">
    <source>
        <dbReference type="Google" id="ProtNLM"/>
    </source>
</evidence>
<sequence length="201" mass="22844">MKTITIGRQYGSGGREVGAMLAKSLNIPFYDSNLLLIAAEKYGINPGVMAEHDEKKQSSFLYGISMIADGYLNQEKIMLPYKLYQAQSDTILRLVEEGPCVFVGRCAEHILKKHDYKNLLSVFIYASSMEERAERAMTVDHISQKEVYSYIAQKDRERKDYYYFHTGNDWGKMENYDLCLNTSALGYAGCAEIIKKVAQVS</sequence>
<dbReference type="PATRIC" id="fig|476272.21.peg.1207"/>
<gene>
    <name evidence="1" type="ORF">RUMHYD_03074</name>
</gene>
<dbReference type="HOGENOM" id="CLU_065155_3_1_9"/>
<protein>
    <recommendedName>
        <fullName evidence="3">Cytidylate kinase</fullName>
    </recommendedName>
</protein>
<reference evidence="1 2" key="1">
    <citation type="submission" date="2009-01" db="EMBL/GenBank/DDBJ databases">
        <authorList>
            <person name="Fulton L."/>
            <person name="Clifton S."/>
            <person name="Fulton B."/>
            <person name="Xu J."/>
            <person name="Minx P."/>
            <person name="Pepin K.H."/>
            <person name="Johnson M."/>
            <person name="Bhonagiri V."/>
            <person name="Nash W.E."/>
            <person name="Mardis E.R."/>
            <person name="Wilson R.K."/>
        </authorList>
    </citation>
    <scope>NUCLEOTIDE SEQUENCE [LARGE SCALE GENOMIC DNA]</scope>
    <source>
        <strain evidence="2">DSM 10507 / JCM 14656 / S5a33</strain>
    </source>
</reference>
<dbReference type="GeneID" id="86822397"/>
<dbReference type="AlphaFoldDB" id="C0CQC1"/>
<dbReference type="EMBL" id="ACBZ01000165">
    <property type="protein sequence ID" value="EEG48088.1"/>
    <property type="molecule type" value="Genomic_DNA"/>
</dbReference>
<dbReference type="Gene3D" id="3.40.50.300">
    <property type="entry name" value="P-loop containing nucleotide triphosphate hydrolases"/>
    <property type="match status" value="1"/>
</dbReference>
<dbReference type="InterPro" id="IPR027417">
    <property type="entry name" value="P-loop_NTPase"/>
</dbReference>
<keyword evidence="2" id="KW-1185">Reference proteome</keyword>
<evidence type="ECO:0000313" key="1">
    <source>
        <dbReference type="EMBL" id="EEG48088.1"/>
    </source>
</evidence>
<reference evidence="1 2" key="2">
    <citation type="submission" date="2009-02" db="EMBL/GenBank/DDBJ databases">
        <title>Draft genome sequence of Blautia hydrogenotrophica DSM 10507 (Ruminococcus hydrogenotrophicus DSM 10507).</title>
        <authorList>
            <person name="Sudarsanam P."/>
            <person name="Ley R."/>
            <person name="Guruge J."/>
            <person name="Turnbaugh P.J."/>
            <person name="Mahowald M."/>
            <person name="Liep D."/>
            <person name="Gordon J."/>
        </authorList>
    </citation>
    <scope>NUCLEOTIDE SEQUENCE [LARGE SCALE GENOMIC DNA]</scope>
    <source>
        <strain evidence="2">DSM 10507 / JCM 14656 / S5a33</strain>
    </source>
</reference>
<accession>C0CQC1</accession>
<dbReference type="SUPFAM" id="SSF52540">
    <property type="entry name" value="P-loop containing nucleoside triphosphate hydrolases"/>
    <property type="match status" value="1"/>
</dbReference>
<evidence type="ECO:0000313" key="2">
    <source>
        <dbReference type="Proteomes" id="UP000003100"/>
    </source>
</evidence>
<name>C0CQC1_BLAHS</name>
<organism evidence="1 2">
    <name type="scientific">Blautia hydrogenotrophica (strain DSM 10507 / JCM 14656 / S5a33)</name>
    <name type="common">Ruminococcus hydrogenotrophicus</name>
    <dbReference type="NCBI Taxonomy" id="476272"/>
    <lineage>
        <taxon>Bacteria</taxon>
        <taxon>Bacillati</taxon>
        <taxon>Bacillota</taxon>
        <taxon>Clostridia</taxon>
        <taxon>Lachnospirales</taxon>
        <taxon>Lachnospiraceae</taxon>
        <taxon>Blautia</taxon>
    </lineage>
</organism>
<comment type="caution">
    <text evidence="1">The sequence shown here is derived from an EMBL/GenBank/DDBJ whole genome shotgun (WGS) entry which is preliminary data.</text>
</comment>
<dbReference type="RefSeq" id="WP_005950970.1">
    <property type="nucleotide sequence ID" value="NZ_CP136423.1"/>
</dbReference>
<dbReference type="eggNOG" id="COG0283">
    <property type="taxonomic scope" value="Bacteria"/>
</dbReference>